<evidence type="ECO:0000256" key="14">
    <source>
        <dbReference type="RuleBase" id="RU003661"/>
    </source>
</evidence>
<keyword evidence="6 14" id="KW-0375">Hydrogen ion transport</keyword>
<evidence type="ECO:0000256" key="9">
    <source>
        <dbReference type="ARBA" id="ARBA00023128"/>
    </source>
</evidence>
<dbReference type="GO" id="GO:0015986">
    <property type="term" value="P:proton motive force-driven ATP synthesis"/>
    <property type="evidence" value="ECO:0007669"/>
    <property type="project" value="InterPro"/>
</dbReference>
<keyword evidence="4 14" id="KW-0138">CF(0)</keyword>
<comment type="similarity">
    <text evidence="2 14">Belongs to the ATPase protein 8 family.</text>
</comment>
<dbReference type="EMBL" id="AP019340">
    <property type="protein sequence ID" value="BBH37205.1"/>
    <property type="molecule type" value="Genomic_DNA"/>
</dbReference>
<evidence type="ECO:0000256" key="5">
    <source>
        <dbReference type="ARBA" id="ARBA00022692"/>
    </source>
</evidence>
<proteinExistence type="inferred from homology"/>
<name>A0A5K7TNQ1_9GOBI</name>
<feature type="chain" id="PRO_5024405322" description="ATP synthase complex subunit 8" evidence="16">
    <location>
        <begin position="31"/>
        <end position="55"/>
    </location>
</feature>
<dbReference type="InterPro" id="IPR050635">
    <property type="entry name" value="ATPase_protein_8"/>
</dbReference>
<keyword evidence="8 14" id="KW-0406">Ion transport</keyword>
<gene>
    <name evidence="17" type="primary">atp8</name>
</gene>
<comment type="subunit">
    <text evidence="13">Component of the ATP synthase complex composed at least of ATP5F1A/subunit alpha, ATP5F1B/subunit beta, ATP5MC1/subunit c (homooctomer), MT-ATP6/subunit a, MT-ATP8/subunit 8, ATP5ME/subunit e, ATP5MF/subunit f, ATP5MG/subunit g, ATP5MK/subunit k, ATP5MJ/subunit j, ATP5F1C/subunit gamma, ATP5F1D/subunit delta, ATP5F1E/subunit epsilon, ATP5PF/subunit F6, ATP5PB/subunit b, ATP5PD/subunit d, ATP5PO/subunit OSCP. ATP synthase complex consists of a soluble F(1) head domain (subunits alpha(3) and beta(3)) - the catalytic core - and a membrane F(0) domain - the membrane proton channel (subunits c, a, 8, e, f, g, k and j). These two domains are linked by a central stalk (subunits gamma, delta, and epsilon) rotating inside the F1 region and a stationary peripheral stalk (subunits F6, b, d, and OSCP).</text>
</comment>
<dbReference type="PANTHER" id="PTHR39937:SF1">
    <property type="entry name" value="ATP SYNTHASE PROTEIN 8"/>
    <property type="match status" value="1"/>
</dbReference>
<feature type="region of interest" description="Disordered" evidence="15">
    <location>
        <begin position="32"/>
        <end position="55"/>
    </location>
</feature>
<protein>
    <recommendedName>
        <fullName evidence="14">ATP synthase complex subunit 8</fullName>
    </recommendedName>
</protein>
<dbReference type="GO" id="GO:0031966">
    <property type="term" value="C:mitochondrial membrane"/>
    <property type="evidence" value="ECO:0007669"/>
    <property type="project" value="UniProtKB-SubCell"/>
</dbReference>
<evidence type="ECO:0000256" key="13">
    <source>
        <dbReference type="ARBA" id="ARBA00064647"/>
    </source>
</evidence>
<dbReference type="AlphaFoldDB" id="A0A5K7TNQ1"/>
<feature type="signal peptide" evidence="16">
    <location>
        <begin position="1"/>
        <end position="30"/>
    </location>
</feature>
<accession>A0A5K7TNQ1</accession>
<evidence type="ECO:0000256" key="1">
    <source>
        <dbReference type="ARBA" id="ARBA00004304"/>
    </source>
</evidence>
<evidence type="ECO:0000256" key="12">
    <source>
        <dbReference type="ARBA" id="ARBA00053067"/>
    </source>
</evidence>
<evidence type="ECO:0000256" key="10">
    <source>
        <dbReference type="ARBA" id="ARBA00023136"/>
    </source>
</evidence>
<evidence type="ECO:0000256" key="7">
    <source>
        <dbReference type="ARBA" id="ARBA00022989"/>
    </source>
</evidence>
<dbReference type="InterPro" id="IPR001421">
    <property type="entry name" value="ATP8_metazoa"/>
</dbReference>
<organism evidence="17">
    <name type="scientific">Priolepis semidoliata</name>
    <name type="common">half-barred goby</name>
    <dbReference type="NCBI Taxonomy" id="1156130"/>
    <lineage>
        <taxon>Eukaryota</taxon>
        <taxon>Metazoa</taxon>
        <taxon>Chordata</taxon>
        <taxon>Craniata</taxon>
        <taxon>Vertebrata</taxon>
        <taxon>Euteleostomi</taxon>
        <taxon>Actinopterygii</taxon>
        <taxon>Neopterygii</taxon>
        <taxon>Teleostei</taxon>
        <taxon>Neoteleostei</taxon>
        <taxon>Acanthomorphata</taxon>
        <taxon>Gobiaria</taxon>
        <taxon>Gobiiformes</taxon>
        <taxon>Gobioidei</taxon>
        <taxon>Gobiidae</taxon>
        <taxon>Gobiinae</taxon>
        <taxon>Priolepis</taxon>
    </lineage>
</organism>
<dbReference type="Pfam" id="PF00895">
    <property type="entry name" value="ATP-synt_8"/>
    <property type="match status" value="1"/>
</dbReference>
<evidence type="ECO:0000256" key="2">
    <source>
        <dbReference type="ARBA" id="ARBA00008892"/>
    </source>
</evidence>
<reference evidence="17" key="1">
    <citation type="journal article" date="2019" name="Zootaxa">
        <title>First record of Larsonella pumilus (Teleostei: Gobiidae) from Japan, with phylogenetic placement of the genus Larsonella.</title>
        <authorList>
            <person name="Hanahara N."/>
            <person name="Higashiji T."/>
            <person name="Shinzato C."/>
            <person name="Koyanagi R."/>
            <person name="Maeda K."/>
        </authorList>
    </citation>
    <scope>NUCLEOTIDE SEQUENCE</scope>
</reference>
<evidence type="ECO:0000256" key="8">
    <source>
        <dbReference type="ARBA" id="ARBA00023065"/>
    </source>
</evidence>
<evidence type="ECO:0000256" key="3">
    <source>
        <dbReference type="ARBA" id="ARBA00022448"/>
    </source>
</evidence>
<evidence type="ECO:0000256" key="6">
    <source>
        <dbReference type="ARBA" id="ARBA00022781"/>
    </source>
</evidence>
<keyword evidence="5 14" id="KW-0812">Transmembrane</keyword>
<dbReference type="GO" id="GO:0045259">
    <property type="term" value="C:proton-transporting ATP synthase complex"/>
    <property type="evidence" value="ECO:0007669"/>
    <property type="project" value="UniProtKB-KW"/>
</dbReference>
<keyword evidence="11" id="KW-0066">ATP synthesis</keyword>
<evidence type="ECO:0000256" key="16">
    <source>
        <dbReference type="SAM" id="SignalP"/>
    </source>
</evidence>
<keyword evidence="10" id="KW-0472">Membrane</keyword>
<geneLocation type="mitochondrion" evidence="17"/>
<dbReference type="GO" id="GO:0015078">
    <property type="term" value="F:proton transmembrane transporter activity"/>
    <property type="evidence" value="ECO:0007669"/>
    <property type="project" value="InterPro"/>
</dbReference>
<evidence type="ECO:0000256" key="4">
    <source>
        <dbReference type="ARBA" id="ARBA00022547"/>
    </source>
</evidence>
<evidence type="ECO:0000313" key="17">
    <source>
        <dbReference type="EMBL" id="BBH37205.1"/>
    </source>
</evidence>
<keyword evidence="9 14" id="KW-0496">Mitochondrion</keyword>
<comment type="function">
    <text evidence="12">Subunit 8, of the mitochondrial membrane ATP synthase complex (F(1)F(0) ATP synthase or Complex V) that produces ATP from ADP in the presence of a proton gradient across the membrane which is generated by electron transport complexes of the respiratory chain. ATP synthase complex consist of a soluble F(1) head domain - the catalytic core - and a membrane F(1) domain - the membrane proton channel. These two domains are linked by a central stalk rotating inside the F(1) region and a stationary peripheral stalk. During catalysis, ATP synthesis in the catalytic domain of F(1) is coupled via a rotary mechanism of the central stalk subunits to proton translocation. In vivo, can only synthesize ATP although its ATP hydrolase activity can be activated artificially in vitro. Part of the complex F(0) domain.</text>
</comment>
<evidence type="ECO:0000256" key="15">
    <source>
        <dbReference type="SAM" id="MobiDB-lite"/>
    </source>
</evidence>
<keyword evidence="3 14" id="KW-0813">Transport</keyword>
<evidence type="ECO:0000256" key="11">
    <source>
        <dbReference type="ARBA" id="ARBA00023310"/>
    </source>
</evidence>
<comment type="subcellular location">
    <subcellularLocation>
        <location evidence="1 14">Mitochondrion membrane</location>
        <topology evidence="1 14">Single-pass membrane protein</topology>
    </subcellularLocation>
</comment>
<keyword evidence="16" id="KW-0732">Signal</keyword>
<keyword evidence="7" id="KW-1133">Transmembrane helix</keyword>
<sequence>MPQLNPAPWFSILVFSWLVIFILVLPLTLAHTTNNEPSTQNPSTLKTQPWTWPWT</sequence>
<dbReference type="PANTHER" id="PTHR39937">
    <property type="entry name" value="ATP SYNTHASE PROTEIN 8"/>
    <property type="match status" value="1"/>
</dbReference>